<dbReference type="GO" id="GO:0010499">
    <property type="term" value="P:proteasomal ubiquitin-independent protein catabolic process"/>
    <property type="evidence" value="ECO:0007669"/>
    <property type="project" value="TreeGrafter"/>
</dbReference>
<proteinExistence type="predicted"/>
<evidence type="ECO:0000313" key="2">
    <source>
        <dbReference type="Proteomes" id="UP000887575"/>
    </source>
</evidence>
<dbReference type="WBParaSite" id="MBELARI_LOCUS13533">
    <property type="protein sequence ID" value="MBELARI_LOCUS13533"/>
    <property type="gene ID" value="MBELARI_LOCUS13533"/>
</dbReference>
<dbReference type="Proteomes" id="UP000887575">
    <property type="component" value="Unassembled WGS sequence"/>
</dbReference>
<evidence type="ECO:0000313" key="3">
    <source>
        <dbReference type="WBParaSite" id="MBELARI_LOCUS13533"/>
    </source>
</evidence>
<feature type="domain" description="Proteasome activator Blm10 middle HEAT repeats region" evidence="1">
    <location>
        <begin position="309"/>
        <end position="448"/>
    </location>
</feature>
<reference evidence="3" key="1">
    <citation type="submission" date="2024-02" db="UniProtKB">
        <authorList>
            <consortium name="WormBaseParasite"/>
        </authorList>
    </citation>
    <scope>IDENTIFICATION</scope>
</reference>
<dbReference type="AlphaFoldDB" id="A0AAF3EHQ6"/>
<sequence length="980" mass="111489">MNPCFTVDCKEALEALKERKFHRPNKSTVMFPNLDLVEKDLDTRLSNITHGIGVALRENDPLAIDYYCNSIIGYINRLSFRLPRQTLIDLIPLLIQAATLPNQKGDLVHTIFEALNVLLVKSRLTRADLTIPLKALFDLFQGIIYGKNAEVLYQNVFGTLVRMKRFYALEDVKELWNTRLLSLLSPLEHGFHWVDLCTTFLPTDMMREEHELFGSGLWFSTLWNLYSKCQMNVGWSKYLPELFYKLERDQPGLIDWRPYEEEIFTRILRALQMKGESSTYGLTTSLKHWAAWVAYRLGRNSCLSQLQRVLRYAEPLLHPSNDGPHTEVILLFLNELTHKVLARYRRERIKKHTKDLRPSEFHLDDLELHRFVVSILPVTLSAVFLEIDSEQNLPSDILKKLATFVPSLVLPKILELVYPSLKATCEPHRFNQSLRCLEEVILLLCQEKSEAHLSIVSNGFGNGEEDGVGSLTFTGESKETISVRSHVILILDELVDGIDINDLDKIIIVVQIMSHFFYLIPNVDASSLAENGDSLTHEESALCRLTARLPVIAEKAIEKIITIITILAAVPERNEEGCNGTESEEFGSDEKTLKKAIEKCVNALFVNAVKAVRLKMAHQILSFVHTNVIGASLAADLAQTLVQSAVFYVPEVADELVSFICQKVTSGLNDFTQSGKAKCDAALRWWANLFPCLVVTPWVSEENREKILLVVDDLLTQTDPALYQPATYTLSGFLVFSLQIQESGWMAVHAEIDKPLTEWIPVRHWGTLHSQKQMKVHWRAPGEAEIDFAQQIINKYFKGVVERLTSDESAKNEAIQLTLNGADLCTTFVKTLEMILARTSENDEEQTRLLLHIAQCATFATNSSVVFAGILFEQMETVNDLVNRVQCLVQREKRMPLALAHASLELDYIVYQYFLPNGPFTSVHLRVLRMLVQCSLSGYQEEDGAWMIAFPAHKEKRMSWARDHITIDSKKVIFSNQKKI</sequence>
<dbReference type="Pfam" id="PF16507">
    <property type="entry name" value="HEAT_PSME4_mid"/>
    <property type="match status" value="2"/>
</dbReference>
<dbReference type="PANTHER" id="PTHR32170">
    <property type="entry name" value="PROTEASOME ACTIVATOR COMPLEX SUBUNIT 4"/>
    <property type="match status" value="1"/>
</dbReference>
<keyword evidence="2" id="KW-1185">Reference proteome</keyword>
<dbReference type="InterPro" id="IPR032430">
    <property type="entry name" value="Blm10_mid"/>
</dbReference>
<name>A0AAF3EHQ6_9BILA</name>
<dbReference type="GO" id="GO:0070628">
    <property type="term" value="F:proteasome binding"/>
    <property type="evidence" value="ECO:0007669"/>
    <property type="project" value="InterPro"/>
</dbReference>
<dbReference type="GO" id="GO:0016504">
    <property type="term" value="F:peptidase activator activity"/>
    <property type="evidence" value="ECO:0007669"/>
    <property type="project" value="InterPro"/>
</dbReference>
<accession>A0AAF3EHQ6</accession>
<dbReference type="InterPro" id="IPR035309">
    <property type="entry name" value="PSME4"/>
</dbReference>
<dbReference type="GO" id="GO:0005829">
    <property type="term" value="C:cytosol"/>
    <property type="evidence" value="ECO:0007669"/>
    <property type="project" value="TreeGrafter"/>
</dbReference>
<organism evidence="2 3">
    <name type="scientific">Mesorhabditis belari</name>
    <dbReference type="NCBI Taxonomy" id="2138241"/>
    <lineage>
        <taxon>Eukaryota</taxon>
        <taxon>Metazoa</taxon>
        <taxon>Ecdysozoa</taxon>
        <taxon>Nematoda</taxon>
        <taxon>Chromadorea</taxon>
        <taxon>Rhabditida</taxon>
        <taxon>Rhabditina</taxon>
        <taxon>Rhabditomorpha</taxon>
        <taxon>Rhabditoidea</taxon>
        <taxon>Rhabditidae</taxon>
        <taxon>Mesorhabditinae</taxon>
        <taxon>Mesorhabditis</taxon>
    </lineage>
</organism>
<dbReference type="PANTHER" id="PTHR32170:SF4">
    <property type="entry name" value="DUF3437 DOMAIN-CONTAINING PROTEIN-RELATED"/>
    <property type="match status" value="1"/>
</dbReference>
<evidence type="ECO:0000259" key="1">
    <source>
        <dbReference type="Pfam" id="PF16507"/>
    </source>
</evidence>
<protein>
    <recommendedName>
        <fullName evidence="1">Proteasome activator Blm10 middle HEAT repeats region domain-containing protein</fullName>
    </recommendedName>
</protein>
<feature type="domain" description="Proteasome activator Blm10 middle HEAT repeats region" evidence="1">
    <location>
        <begin position="484"/>
        <end position="808"/>
    </location>
</feature>
<dbReference type="GO" id="GO:0005634">
    <property type="term" value="C:nucleus"/>
    <property type="evidence" value="ECO:0007669"/>
    <property type="project" value="TreeGrafter"/>
</dbReference>